<organism evidence="9 10">
    <name type="scientific">Kibdelosporangium lantanae</name>
    <dbReference type="NCBI Taxonomy" id="1497396"/>
    <lineage>
        <taxon>Bacteria</taxon>
        <taxon>Bacillati</taxon>
        <taxon>Actinomycetota</taxon>
        <taxon>Actinomycetes</taxon>
        <taxon>Pseudonocardiales</taxon>
        <taxon>Pseudonocardiaceae</taxon>
        <taxon>Kibdelosporangium</taxon>
    </lineage>
</organism>
<dbReference type="InterPro" id="IPR001128">
    <property type="entry name" value="Cyt_P450"/>
</dbReference>
<evidence type="ECO:0000256" key="8">
    <source>
        <dbReference type="ARBA" id="ARBA00023136"/>
    </source>
</evidence>
<dbReference type="PANTHER" id="PTHR24282">
    <property type="entry name" value="CYTOCHROME P450 FAMILY MEMBER"/>
    <property type="match status" value="1"/>
</dbReference>
<dbReference type="SUPFAM" id="SSF48264">
    <property type="entry name" value="Cytochrome P450"/>
    <property type="match status" value="1"/>
</dbReference>
<name>A0ABW3MLY0_9PSEU</name>
<gene>
    <name evidence="9" type="ORF">ACFQ1S_33695</name>
</gene>
<proteinExistence type="predicted"/>
<dbReference type="EMBL" id="JBHTIS010002629">
    <property type="protein sequence ID" value="MFD1050125.1"/>
    <property type="molecule type" value="Genomic_DNA"/>
</dbReference>
<keyword evidence="4" id="KW-0479">Metal-binding</keyword>
<evidence type="ECO:0000256" key="6">
    <source>
        <dbReference type="ARBA" id="ARBA00023002"/>
    </source>
</evidence>
<comment type="caution">
    <text evidence="9">The sequence shown here is derived from an EMBL/GenBank/DDBJ whole genome shotgun (WGS) entry which is preliminary data.</text>
</comment>
<evidence type="ECO:0000313" key="9">
    <source>
        <dbReference type="EMBL" id="MFD1050125.1"/>
    </source>
</evidence>
<dbReference type="Gene3D" id="1.10.630.10">
    <property type="entry name" value="Cytochrome P450"/>
    <property type="match status" value="1"/>
</dbReference>
<keyword evidence="10" id="KW-1185">Reference proteome</keyword>
<keyword evidence="5" id="KW-1133">Transmembrane helix</keyword>
<comment type="subcellular location">
    <subcellularLocation>
        <location evidence="1">Membrane</location>
    </subcellularLocation>
</comment>
<dbReference type="Pfam" id="PF00067">
    <property type="entry name" value="p450"/>
    <property type="match status" value="1"/>
</dbReference>
<accession>A0ABW3MLY0</accession>
<evidence type="ECO:0000256" key="3">
    <source>
        <dbReference type="ARBA" id="ARBA00022692"/>
    </source>
</evidence>
<keyword evidence="6" id="KW-0560">Oxidoreductase</keyword>
<evidence type="ECO:0000256" key="5">
    <source>
        <dbReference type="ARBA" id="ARBA00022989"/>
    </source>
</evidence>
<feature type="non-terminal residue" evidence="9">
    <location>
        <position position="165"/>
    </location>
</feature>
<evidence type="ECO:0000256" key="1">
    <source>
        <dbReference type="ARBA" id="ARBA00004370"/>
    </source>
</evidence>
<evidence type="ECO:0000256" key="2">
    <source>
        <dbReference type="ARBA" id="ARBA00022617"/>
    </source>
</evidence>
<reference evidence="10" key="1">
    <citation type="journal article" date="2019" name="Int. J. Syst. Evol. Microbiol.">
        <title>The Global Catalogue of Microorganisms (GCM) 10K type strain sequencing project: providing services to taxonomists for standard genome sequencing and annotation.</title>
        <authorList>
            <consortium name="The Broad Institute Genomics Platform"/>
            <consortium name="The Broad Institute Genome Sequencing Center for Infectious Disease"/>
            <person name="Wu L."/>
            <person name="Ma J."/>
        </authorList>
    </citation>
    <scope>NUCLEOTIDE SEQUENCE [LARGE SCALE GENOMIC DNA]</scope>
    <source>
        <strain evidence="10">JCM 31486</strain>
    </source>
</reference>
<evidence type="ECO:0000256" key="4">
    <source>
        <dbReference type="ARBA" id="ARBA00022723"/>
    </source>
</evidence>
<dbReference type="Proteomes" id="UP001597045">
    <property type="component" value="Unassembled WGS sequence"/>
</dbReference>
<dbReference type="InterPro" id="IPR036396">
    <property type="entry name" value="Cyt_P450_sf"/>
</dbReference>
<keyword evidence="3" id="KW-0812">Transmembrane</keyword>
<keyword evidence="2" id="KW-0349">Heme</keyword>
<evidence type="ECO:0000256" key="7">
    <source>
        <dbReference type="ARBA" id="ARBA00023004"/>
    </source>
</evidence>
<dbReference type="InterPro" id="IPR050665">
    <property type="entry name" value="Cytochrome_P450_Monooxygen"/>
</dbReference>
<sequence length="165" mass="18329">MLTARNRIPVHATASLDEVPIAPGRWPVLGHTMSLLRHRFGFTSSLAPLGDLVRIYLGPLPTYVVTSPDLVHQILVTDAKKYDKGVMFDRFRPFFGNGIAMSNGTFHDTQRRLVQPAFHVNRITGYTPVMARTAVELAESWLPGQVVPVDQVMQQLAVVVIGRTL</sequence>
<keyword evidence="7" id="KW-0408">Iron</keyword>
<protein>
    <submittedName>
        <fullName evidence="9">Cytochrome P450</fullName>
    </submittedName>
</protein>
<dbReference type="PANTHER" id="PTHR24282:SF211">
    <property type="entry name" value="CYTOCHROME P450-RELATED"/>
    <property type="match status" value="1"/>
</dbReference>
<evidence type="ECO:0000313" key="10">
    <source>
        <dbReference type="Proteomes" id="UP001597045"/>
    </source>
</evidence>
<keyword evidence="8" id="KW-0472">Membrane</keyword>